<keyword evidence="6" id="KW-0813">Transport</keyword>
<keyword evidence="4 7" id="KW-1133">Transmembrane helix</keyword>
<comment type="subcellular location">
    <subcellularLocation>
        <location evidence="1">Membrane</location>
        <topology evidence="1">Multi-pass membrane protein</topology>
    </subcellularLocation>
</comment>
<evidence type="ECO:0000256" key="2">
    <source>
        <dbReference type="ARBA" id="ARBA00006175"/>
    </source>
</evidence>
<dbReference type="Proteomes" id="UP001429984">
    <property type="component" value="Unassembled WGS sequence"/>
</dbReference>
<dbReference type="Pfam" id="PF00230">
    <property type="entry name" value="MIP"/>
    <property type="match status" value="1"/>
</dbReference>
<reference evidence="8 9" key="1">
    <citation type="submission" date="2020-11" db="EMBL/GenBank/DDBJ databases">
        <title>Draft Genome Sequence and Secondary Metabolite Biosynthetic Potential of the Lysobacter niastensis Type strain DSM 18481.</title>
        <authorList>
            <person name="Turrini P."/>
            <person name="Artuso I."/>
            <person name="Tescari M."/>
            <person name="Lugli G.A."/>
            <person name="Frangipani E."/>
            <person name="Ventura M."/>
            <person name="Visca P."/>
        </authorList>
    </citation>
    <scope>NUCLEOTIDE SEQUENCE [LARGE SCALE GENOMIC DNA]</scope>
    <source>
        <strain evidence="8 9">DSM 18481</strain>
    </source>
</reference>
<dbReference type="EMBL" id="JADLZT010000009">
    <property type="protein sequence ID" value="MBF6025460.1"/>
    <property type="molecule type" value="Genomic_DNA"/>
</dbReference>
<dbReference type="InterPro" id="IPR034294">
    <property type="entry name" value="Aquaporin_transptr"/>
</dbReference>
<feature type="transmembrane region" description="Helical" evidence="7">
    <location>
        <begin position="37"/>
        <end position="64"/>
    </location>
</feature>
<comment type="caution">
    <text evidence="8">The sequence shown here is derived from an EMBL/GenBank/DDBJ whole genome shotgun (WGS) entry which is preliminary data.</text>
</comment>
<feature type="transmembrane region" description="Helical" evidence="7">
    <location>
        <begin position="85"/>
        <end position="107"/>
    </location>
</feature>
<evidence type="ECO:0000256" key="1">
    <source>
        <dbReference type="ARBA" id="ARBA00004141"/>
    </source>
</evidence>
<evidence type="ECO:0000313" key="9">
    <source>
        <dbReference type="Proteomes" id="UP001429984"/>
    </source>
</evidence>
<dbReference type="PRINTS" id="PR00783">
    <property type="entry name" value="MINTRINSICP"/>
</dbReference>
<keyword evidence="9" id="KW-1185">Reference proteome</keyword>
<feature type="transmembrane region" description="Helical" evidence="7">
    <location>
        <begin position="195"/>
        <end position="215"/>
    </location>
</feature>
<protein>
    <submittedName>
        <fullName evidence="8">Aquaporin</fullName>
    </submittedName>
</protein>
<keyword evidence="5 7" id="KW-0472">Membrane</keyword>
<accession>A0ABS0B903</accession>
<comment type="similarity">
    <text evidence="2 6">Belongs to the MIP/aquaporin (TC 1.A.8) family.</text>
</comment>
<proteinExistence type="inferred from homology"/>
<dbReference type="SUPFAM" id="SSF81338">
    <property type="entry name" value="Aquaporin-like"/>
    <property type="match status" value="1"/>
</dbReference>
<feature type="transmembrane region" description="Helical" evidence="7">
    <location>
        <begin position="122"/>
        <end position="142"/>
    </location>
</feature>
<organism evidence="8 9">
    <name type="scientific">Lysobacter niastensis</name>
    <dbReference type="NCBI Taxonomy" id="380629"/>
    <lineage>
        <taxon>Bacteria</taxon>
        <taxon>Pseudomonadati</taxon>
        <taxon>Pseudomonadota</taxon>
        <taxon>Gammaproteobacteria</taxon>
        <taxon>Lysobacterales</taxon>
        <taxon>Lysobacteraceae</taxon>
        <taxon>Lysobacter</taxon>
    </lineage>
</organism>
<feature type="transmembrane region" description="Helical" evidence="7">
    <location>
        <begin position="154"/>
        <end position="175"/>
    </location>
</feature>
<evidence type="ECO:0000256" key="3">
    <source>
        <dbReference type="ARBA" id="ARBA00022692"/>
    </source>
</evidence>
<evidence type="ECO:0000256" key="6">
    <source>
        <dbReference type="RuleBase" id="RU000477"/>
    </source>
</evidence>
<dbReference type="Gene3D" id="1.20.1080.10">
    <property type="entry name" value="Glycerol uptake facilitator protein"/>
    <property type="match status" value="1"/>
</dbReference>
<dbReference type="RefSeq" id="WP_194932070.1">
    <property type="nucleotide sequence ID" value="NZ_JADLZT010000009.1"/>
</dbReference>
<feature type="transmembrane region" description="Helical" evidence="7">
    <location>
        <begin position="7"/>
        <end position="31"/>
    </location>
</feature>
<sequence length="235" mass="24110">MPLARRLLAEFVGTALLLATVVGSGIMGVALSGGNDGIALLANAAATAGALYVLIVLFGPVSGAHFNPVVTLAMRMRGEIGKREAIAYVVVQAVAAIAGVLLAHGMFDLPLLQPGTHARTGMAQWLSEAVATFGLLLTILLGMRHRPAAVPALVAAYIFAAYWFTASTSFANPAVTLARSLTQTFAGIRPVDVPGFVLAQVLGMLAGYAIATLLAPDARTQPGEEPPAVSAKDPA</sequence>
<evidence type="ECO:0000256" key="7">
    <source>
        <dbReference type="SAM" id="Phobius"/>
    </source>
</evidence>
<evidence type="ECO:0000256" key="5">
    <source>
        <dbReference type="ARBA" id="ARBA00023136"/>
    </source>
</evidence>
<gene>
    <name evidence="8" type="ORF">IU514_15605</name>
</gene>
<dbReference type="PANTHER" id="PTHR19139">
    <property type="entry name" value="AQUAPORIN TRANSPORTER"/>
    <property type="match status" value="1"/>
</dbReference>
<dbReference type="InterPro" id="IPR000425">
    <property type="entry name" value="MIP"/>
</dbReference>
<name>A0ABS0B903_9GAMM</name>
<evidence type="ECO:0000313" key="8">
    <source>
        <dbReference type="EMBL" id="MBF6025460.1"/>
    </source>
</evidence>
<evidence type="ECO:0000256" key="4">
    <source>
        <dbReference type="ARBA" id="ARBA00022989"/>
    </source>
</evidence>
<keyword evidence="3 6" id="KW-0812">Transmembrane</keyword>
<dbReference type="PANTHER" id="PTHR19139:SF199">
    <property type="entry name" value="MIP17260P"/>
    <property type="match status" value="1"/>
</dbReference>
<dbReference type="InterPro" id="IPR023271">
    <property type="entry name" value="Aquaporin-like"/>
</dbReference>